<evidence type="ECO:0000256" key="9">
    <source>
        <dbReference type="ARBA" id="ARBA00023221"/>
    </source>
</evidence>
<dbReference type="EC" id="1.1.3.6" evidence="13"/>
<dbReference type="InterPro" id="IPR052542">
    <property type="entry name" value="Cholesterol_Oxidase"/>
</dbReference>
<dbReference type="Pfam" id="PF05199">
    <property type="entry name" value="GMC_oxred_C"/>
    <property type="match status" value="1"/>
</dbReference>
<evidence type="ECO:0000256" key="13">
    <source>
        <dbReference type="ARBA" id="ARBA00049723"/>
    </source>
</evidence>
<name>A0A1A3N4X3_MYCAS</name>
<dbReference type="AlphaFoldDB" id="A0A1A3N4X3"/>
<evidence type="ECO:0000313" key="18">
    <source>
        <dbReference type="EMBL" id="OBK15422.1"/>
    </source>
</evidence>
<dbReference type="InterPro" id="IPR036188">
    <property type="entry name" value="FAD/NAD-bd_sf"/>
</dbReference>
<evidence type="ECO:0000256" key="8">
    <source>
        <dbReference type="ARBA" id="ARBA00023166"/>
    </source>
</evidence>
<keyword evidence="5" id="KW-0274">FAD</keyword>
<dbReference type="GO" id="GO:0008203">
    <property type="term" value="P:cholesterol metabolic process"/>
    <property type="evidence" value="ECO:0007669"/>
    <property type="project" value="UniProtKB-KW"/>
</dbReference>
<evidence type="ECO:0000256" key="4">
    <source>
        <dbReference type="ARBA" id="ARBA00022630"/>
    </source>
</evidence>
<gene>
    <name evidence="18" type="ORF">A5635_08535</name>
</gene>
<dbReference type="GO" id="GO:0004769">
    <property type="term" value="F:steroid Delta-isomerase activity"/>
    <property type="evidence" value="ECO:0007669"/>
    <property type="project" value="UniProtKB-EC"/>
</dbReference>
<evidence type="ECO:0000256" key="7">
    <source>
        <dbReference type="ARBA" id="ARBA00023098"/>
    </source>
</evidence>
<proteinExistence type="inferred from homology"/>
<dbReference type="RefSeq" id="WP_065037984.1">
    <property type="nucleotide sequence ID" value="NZ_LZLR01000223.1"/>
</dbReference>
<keyword evidence="7" id="KW-0443">Lipid metabolism</keyword>
<dbReference type="InterPro" id="IPR003953">
    <property type="entry name" value="FAD-dep_OxRdtase_2_FAD-bd"/>
</dbReference>
<evidence type="ECO:0000256" key="3">
    <source>
        <dbReference type="ARBA" id="ARBA00022548"/>
    </source>
</evidence>
<evidence type="ECO:0000256" key="15">
    <source>
        <dbReference type="ARBA" id="ARBA00049778"/>
    </source>
</evidence>
<keyword evidence="4" id="KW-0285">Flavoprotein</keyword>
<evidence type="ECO:0000256" key="10">
    <source>
        <dbReference type="ARBA" id="ARBA00023235"/>
    </source>
</evidence>
<dbReference type="Proteomes" id="UP000093819">
    <property type="component" value="Unassembled WGS sequence"/>
</dbReference>
<evidence type="ECO:0000256" key="2">
    <source>
        <dbReference type="ARBA" id="ARBA00010790"/>
    </source>
</evidence>
<feature type="domain" description="FAD-dependent oxidoreductase 2 FAD-binding" evidence="16">
    <location>
        <begin position="6"/>
        <end position="38"/>
    </location>
</feature>
<dbReference type="Pfam" id="PF00890">
    <property type="entry name" value="FAD_binding_2"/>
    <property type="match status" value="1"/>
</dbReference>
<feature type="domain" description="Glucose-methanol-choline oxidoreductase C-terminal" evidence="17">
    <location>
        <begin position="468"/>
        <end position="522"/>
    </location>
</feature>
<dbReference type="InterPro" id="IPR007867">
    <property type="entry name" value="GMC_OxRtase_C"/>
</dbReference>
<comment type="pathway">
    <text evidence="12">Steroid metabolism; cholesterol degradation.</text>
</comment>
<protein>
    <recommendedName>
        <fullName evidence="14">Cholesterol oxidase</fullName>
        <ecNumber evidence="13">1.1.3.6</ecNumber>
        <ecNumber evidence="11">5.3.3.1</ecNumber>
    </recommendedName>
    <alternativeName>
        <fullName evidence="15">Cholesterol isomerase</fullName>
    </alternativeName>
</protein>
<evidence type="ECO:0000256" key="1">
    <source>
        <dbReference type="ARBA" id="ARBA00001974"/>
    </source>
</evidence>
<dbReference type="PANTHER" id="PTHR47470">
    <property type="entry name" value="CHOLESTEROL OXIDASE"/>
    <property type="match status" value="1"/>
</dbReference>
<evidence type="ECO:0000256" key="5">
    <source>
        <dbReference type="ARBA" id="ARBA00022827"/>
    </source>
</evidence>
<dbReference type="EMBL" id="LZLR01000223">
    <property type="protein sequence ID" value="OBK15422.1"/>
    <property type="molecule type" value="Genomic_DNA"/>
</dbReference>
<evidence type="ECO:0000256" key="6">
    <source>
        <dbReference type="ARBA" id="ARBA00023002"/>
    </source>
</evidence>
<evidence type="ECO:0000256" key="12">
    <source>
        <dbReference type="ARBA" id="ARBA00049645"/>
    </source>
</evidence>
<comment type="similarity">
    <text evidence="2">Belongs to the GMC oxidoreductase family.</text>
</comment>
<keyword evidence="9" id="KW-0753">Steroid metabolism</keyword>
<dbReference type="GO" id="GO:0016995">
    <property type="term" value="F:cholesterol oxidase activity"/>
    <property type="evidence" value="ECO:0007669"/>
    <property type="project" value="UniProtKB-EC"/>
</dbReference>
<dbReference type="EC" id="5.3.3.1" evidence="11"/>
<evidence type="ECO:0000259" key="17">
    <source>
        <dbReference type="Pfam" id="PF05199"/>
    </source>
</evidence>
<evidence type="ECO:0000256" key="11">
    <source>
        <dbReference type="ARBA" id="ARBA00038856"/>
    </source>
</evidence>
<accession>A0A1A3N4X3</accession>
<reference evidence="18 19" key="1">
    <citation type="submission" date="2016-06" db="EMBL/GenBank/DDBJ databases">
        <authorList>
            <person name="Kjaerup R.B."/>
            <person name="Dalgaard T.S."/>
            <person name="Juul-Madsen H.R."/>
        </authorList>
    </citation>
    <scope>NUCLEOTIDE SEQUENCE [LARGE SCALE GENOMIC DNA]</scope>
    <source>
        <strain evidence="18 19">1245335.1</strain>
    </source>
</reference>
<dbReference type="Gene3D" id="3.50.50.60">
    <property type="entry name" value="FAD/NAD(P)-binding domain"/>
    <property type="match status" value="3"/>
</dbReference>
<keyword evidence="3" id="KW-0153">Cholesterol metabolism</keyword>
<comment type="cofactor">
    <cofactor evidence="1">
        <name>FAD</name>
        <dbReference type="ChEBI" id="CHEBI:57692"/>
    </cofactor>
</comment>
<evidence type="ECO:0000313" key="19">
    <source>
        <dbReference type="Proteomes" id="UP000093819"/>
    </source>
</evidence>
<dbReference type="SUPFAM" id="SSF51905">
    <property type="entry name" value="FAD/NAD(P)-binding domain"/>
    <property type="match status" value="1"/>
</dbReference>
<evidence type="ECO:0000259" key="16">
    <source>
        <dbReference type="Pfam" id="PF00890"/>
    </source>
</evidence>
<comment type="caution">
    <text evidence="18">The sequence shown here is derived from an EMBL/GenBank/DDBJ whole genome shotgun (WGS) entry which is preliminary data.</text>
</comment>
<dbReference type="PANTHER" id="PTHR47470:SF1">
    <property type="entry name" value="FAD-DEPENDENT OXIDOREDUCTASE 2 FAD BINDING DOMAIN-CONTAINING PROTEIN"/>
    <property type="match status" value="1"/>
</dbReference>
<keyword evidence="6" id="KW-0560">Oxidoreductase</keyword>
<evidence type="ECO:0000256" key="14">
    <source>
        <dbReference type="ARBA" id="ARBA00049744"/>
    </source>
</evidence>
<dbReference type="OrthoDB" id="517968at2"/>
<organism evidence="18 19">
    <name type="scientific">Mycobacterium asiaticum</name>
    <dbReference type="NCBI Taxonomy" id="1790"/>
    <lineage>
        <taxon>Bacteria</taxon>
        <taxon>Bacillati</taxon>
        <taxon>Actinomycetota</taxon>
        <taxon>Actinomycetes</taxon>
        <taxon>Mycobacteriales</taxon>
        <taxon>Mycobacteriaceae</taxon>
        <taxon>Mycobacterium</taxon>
    </lineage>
</organism>
<keyword evidence="8" id="KW-1207">Sterol metabolism</keyword>
<keyword evidence="10" id="KW-0413">Isomerase</keyword>
<sequence length="579" mass="62736">MTLDYDVLVIGSGFGGSVSALRLTEKGYDVAVVEAGRRFEDLQFPKNSLDLRNFLWAPKLGCTGIQRIHVLPDVIVLAGAGVGGGSLNYANTLYEPKSDAFYRDRQWAHITDWRDELQPYYDQAKRMLGVVRNPTMTASDHALRKVADDLGVGDTFGMTPVGVYFGPDNVPNPGVETDDPFFGGAGPRRRGCIEVGECMTGCRHNAKNTLMKNYLYLAERAGARVHDLTTVTAVRPRAEGGYAVETVRSGAWRPKRTAATITAEQVIFAAGTWGTQQLLHRMKASATLGQISDQLGVLTRTNSEALCGASVRLRQGKDAAFHQGVAITSSIHPDDKTHIEPVRYGKGAQSMGMLTTVMTDGGGRAPRWLRWLGQVMRHPGQAASVYAGLRSWSQRTVIALVMQTEDNSLTLFPKRRRFGGVKLSSRQGHGVPNPTWIPKANEAVRRLAEDIGGMPYSSVGEIFDIPMTAHFLGGCTIGDSPETGVIDAYHRMYGHPGLHVVDGSAISANIGVNPSLTITAQAERAMSFWPNKHQADTRPPIGAPYQRIPHIAPQHPVVPADAPAALTLPLVERPSSSTG</sequence>